<dbReference type="EMBL" id="CP011409">
    <property type="protein sequence ID" value="AKZ63898.1"/>
    <property type="molecule type" value="Genomic_DNA"/>
</dbReference>
<name>A0ABN4HYL2_9BURK</name>
<dbReference type="GO" id="GO:0016787">
    <property type="term" value="F:hydrolase activity"/>
    <property type="evidence" value="ECO:0007669"/>
    <property type="project" value="UniProtKB-KW"/>
</dbReference>
<accession>A0ABN4HYL2</accession>
<dbReference type="InterPro" id="IPR050228">
    <property type="entry name" value="Carboxylesterase_BioH"/>
</dbReference>
<gene>
    <name evidence="2" type="ORF">F506_15615</name>
</gene>
<evidence type="ECO:0000313" key="3">
    <source>
        <dbReference type="Proteomes" id="UP000063429"/>
    </source>
</evidence>
<dbReference type="Proteomes" id="UP000063429">
    <property type="component" value="Chromosome"/>
</dbReference>
<dbReference type="Pfam" id="PF12697">
    <property type="entry name" value="Abhydrolase_6"/>
    <property type="match status" value="1"/>
</dbReference>
<feature type="domain" description="AB hydrolase-1" evidence="1">
    <location>
        <begin position="15"/>
        <end position="240"/>
    </location>
</feature>
<dbReference type="InterPro" id="IPR029058">
    <property type="entry name" value="AB_hydrolase_fold"/>
</dbReference>
<evidence type="ECO:0000313" key="2">
    <source>
        <dbReference type="EMBL" id="AKZ63898.1"/>
    </source>
</evidence>
<proteinExistence type="predicted"/>
<dbReference type="RefSeq" id="WP_053198895.1">
    <property type="nucleotide sequence ID" value="NZ_CP011409.1"/>
</dbReference>
<organism evidence="2 3">
    <name type="scientific">Herbaspirillum hiltneri N3</name>
    <dbReference type="NCBI Taxonomy" id="1262470"/>
    <lineage>
        <taxon>Bacteria</taxon>
        <taxon>Pseudomonadati</taxon>
        <taxon>Pseudomonadota</taxon>
        <taxon>Betaproteobacteria</taxon>
        <taxon>Burkholderiales</taxon>
        <taxon>Oxalobacteraceae</taxon>
        <taxon>Herbaspirillum</taxon>
    </lineage>
</organism>
<dbReference type="SUPFAM" id="SSF53474">
    <property type="entry name" value="alpha/beta-Hydrolases"/>
    <property type="match status" value="1"/>
</dbReference>
<reference evidence="3" key="1">
    <citation type="journal article" date="2015" name="Genome Announc.">
        <title>Complete Genome Sequence of Herbaspirillum hiltneri N3 (DSM 17495), Isolated from Surface-Sterilized Wheat Roots.</title>
        <authorList>
            <person name="Guizelini D."/>
            <person name="Saizaki P.M."/>
            <person name="Coimbra N.A."/>
            <person name="Weiss V.A."/>
            <person name="Faoro H."/>
            <person name="Sfeir M.Z."/>
            <person name="Baura V.A."/>
            <person name="Monteiro R.A."/>
            <person name="Chubatsu L.S."/>
            <person name="Souza E.M."/>
            <person name="Cruz L.M."/>
            <person name="Pedrosa F.O."/>
            <person name="Raittz R.T."/>
            <person name="Marchaukoski J.N."/>
            <person name="Steffens M.B."/>
        </authorList>
    </citation>
    <scope>NUCLEOTIDE SEQUENCE [LARGE SCALE GENOMIC DNA]</scope>
    <source>
        <strain evidence="3">N3</strain>
    </source>
</reference>
<evidence type="ECO:0000259" key="1">
    <source>
        <dbReference type="Pfam" id="PF12697"/>
    </source>
</evidence>
<sequence>MRPWILLRGLMRETRHWGDFPRILATHVPAADIVMLDLPGNGSLYRQRSPDSVHHMSEACRRQLQERGIAPPYNLLALSLGAMVACDWATRHAGEIEKAVLINTSLRPFSPFYQRLRPRNYATLLRLAVGKDDNAWRERAILRLTSNRHPPARLLSEWMRYLREQPVTRTNALRQLSAAMRYEAPQQPPAADLLVLCGLGDRLVNPRCSRTLAQRWQAPLRAHENGGHDLTLDEPDWVAQQIRDWIRDGEAS</sequence>
<dbReference type="InterPro" id="IPR000073">
    <property type="entry name" value="AB_hydrolase_1"/>
</dbReference>
<dbReference type="PANTHER" id="PTHR43194:SF5">
    <property type="entry name" value="PIMELOYL-[ACYL-CARRIER PROTEIN] METHYL ESTER ESTERASE"/>
    <property type="match status" value="1"/>
</dbReference>
<protein>
    <submittedName>
        <fullName evidence="2">Hydrolase</fullName>
    </submittedName>
</protein>
<dbReference type="PANTHER" id="PTHR43194">
    <property type="entry name" value="HYDROLASE ALPHA/BETA FOLD FAMILY"/>
    <property type="match status" value="1"/>
</dbReference>
<keyword evidence="2" id="KW-0378">Hydrolase</keyword>
<dbReference type="Gene3D" id="3.40.50.1820">
    <property type="entry name" value="alpha/beta hydrolase"/>
    <property type="match status" value="1"/>
</dbReference>
<keyword evidence="3" id="KW-1185">Reference proteome</keyword>